<evidence type="ECO:0000256" key="1">
    <source>
        <dbReference type="SAM" id="MobiDB-lite"/>
    </source>
</evidence>
<protein>
    <submittedName>
        <fullName evidence="2">Uncharacterized protein</fullName>
    </submittedName>
</protein>
<feature type="compositionally biased region" description="Polar residues" evidence="1">
    <location>
        <begin position="468"/>
        <end position="477"/>
    </location>
</feature>
<dbReference type="AlphaFoldDB" id="A0A2K0XHY4"/>
<gene>
    <name evidence="2" type="ORF">BFS16_07830</name>
</gene>
<feature type="region of interest" description="Disordered" evidence="1">
    <location>
        <begin position="468"/>
        <end position="528"/>
    </location>
</feature>
<organism evidence="2 3">
    <name type="scientific">Hoylesella timonensis</name>
    <dbReference type="NCBI Taxonomy" id="386414"/>
    <lineage>
        <taxon>Bacteria</taxon>
        <taxon>Pseudomonadati</taxon>
        <taxon>Bacteroidota</taxon>
        <taxon>Bacteroidia</taxon>
        <taxon>Bacteroidales</taxon>
        <taxon>Prevotellaceae</taxon>
        <taxon>Hoylesella</taxon>
    </lineage>
</organism>
<feature type="region of interest" description="Disordered" evidence="1">
    <location>
        <begin position="26"/>
        <end position="49"/>
    </location>
</feature>
<feature type="compositionally biased region" description="Polar residues" evidence="1">
    <location>
        <begin position="494"/>
        <end position="505"/>
    </location>
</feature>
<evidence type="ECO:0000313" key="3">
    <source>
        <dbReference type="Proteomes" id="UP000236634"/>
    </source>
</evidence>
<dbReference type="Proteomes" id="UP000236634">
    <property type="component" value="Unassembled WGS sequence"/>
</dbReference>
<dbReference type="GO" id="GO:0003697">
    <property type="term" value="F:single-stranded DNA binding"/>
    <property type="evidence" value="ECO:0007669"/>
    <property type="project" value="InterPro"/>
</dbReference>
<comment type="caution">
    <text evidence="2">The sequence shown here is derived from an EMBL/GenBank/DDBJ whole genome shotgun (WGS) entry which is preliminary data.</text>
</comment>
<reference evidence="2 3" key="1">
    <citation type="submission" date="2017-03" db="EMBL/GenBank/DDBJ databases">
        <authorList>
            <person name="Afonso C.L."/>
            <person name="Miller P.J."/>
            <person name="Scott M.A."/>
            <person name="Spackman E."/>
            <person name="Goraichik I."/>
            <person name="Dimitrov K.M."/>
            <person name="Suarez D.L."/>
            <person name="Swayne D.E."/>
        </authorList>
    </citation>
    <scope>NUCLEOTIDE SEQUENCE [LARGE SCALE GENOMIC DNA]</scope>
    <source>
        <strain evidence="2 3">DNF00076</strain>
    </source>
</reference>
<evidence type="ECO:0000313" key="2">
    <source>
        <dbReference type="EMBL" id="PNP94078.1"/>
    </source>
</evidence>
<dbReference type="EMBL" id="NBAX01000006">
    <property type="protein sequence ID" value="PNP94078.1"/>
    <property type="molecule type" value="Genomic_DNA"/>
</dbReference>
<feature type="compositionally biased region" description="Basic and acidic residues" evidence="1">
    <location>
        <begin position="27"/>
        <end position="37"/>
    </location>
</feature>
<accession>A0A2K0XHY4</accession>
<proteinExistence type="predicted"/>
<dbReference type="RefSeq" id="WP_103003500.1">
    <property type="nucleotide sequence ID" value="NZ_NBAX01000006.1"/>
</dbReference>
<sequence length="818" mass="93246">MIESDNPSGIFNKRLLSGWSRIFSNKQDNKSKTDSGKGQKHGNLKPFPPNHFFSKEELIFLSKNRAQCTLLQSWAVEKSLWAKSQSKGQDINDPQFFPPVQWQDGLMSTWIDSRATPDSIDQQADRLCRLQLEGYELESDFVRMIDARACRSLQNNLFTKETGRDGSKQFIWVKSIVDKPGMDLALSLYHYSKISHYHDSEETVPYKKFKSLIENKKIIALDKDEQHQWNEEAKVRDMAEEMFAESVSLMKKNNICQGMFPANDSIGVSSIDGKNFYPIAWSLSGETIVLDFDPNVFVDRSSRLITPSKSYQFINILTYIKEAISEQDGGRELLTFVRAFGKEFCGDKVLSSMKHPFCEIKGIRIDRVVAKASDTIVAFNNATLKTVTLSSEDRATLLKAVIVHSDMLFAKLMSDIQRTQDETVKKVLQDNIEQIYRELSVYNIDDNYQTLDELWEHITSMYGVSRKTTNVEPTSISSKKDAPSQPLPDGTGEHSGQIQKESQTIPEPVDGSVDETDMPNQSAEEQPVDQVVKSIPEGYIRLASSSKGRWHTPEMLRREAYRAYGKLLSTKLKKQLENDDNPWVSKQMMIPRDANGTFFTGSNAIMLALWMEEQGFELPFFITEDELRTKGLGILQDAESLFILTKTEVSRVYNIAQTTFPIIQKRSYESLKLNMIAAERRKTAGYQFLDSSNFYKIALKFDGTPGLSLYDNIEKVIHIAPKDSFEIEDDYYRDLTVAMVESTRDVDFDTLRLDSFLFENLVSHLGSGIISQSCRFDATNPEYSQIWRERLENNPEYTKNIMEQADAASSQVLESALA</sequence>
<name>A0A2K0XHY4_9BACT</name>